<evidence type="ECO:0000313" key="1">
    <source>
        <dbReference type="EMBL" id="KKM92913.1"/>
    </source>
</evidence>
<proteinExistence type="predicted"/>
<dbReference type="EMBL" id="LAZR01006335">
    <property type="protein sequence ID" value="KKM92913.1"/>
    <property type="molecule type" value="Genomic_DNA"/>
</dbReference>
<name>A0A0F9LHG9_9ZZZZ</name>
<organism evidence="1">
    <name type="scientific">marine sediment metagenome</name>
    <dbReference type="NCBI Taxonomy" id="412755"/>
    <lineage>
        <taxon>unclassified sequences</taxon>
        <taxon>metagenomes</taxon>
        <taxon>ecological metagenomes</taxon>
    </lineage>
</organism>
<protein>
    <submittedName>
        <fullName evidence="1">Uncharacterized protein</fullName>
    </submittedName>
</protein>
<gene>
    <name evidence="1" type="ORF">LCGC14_1213680</name>
</gene>
<reference evidence="1" key="1">
    <citation type="journal article" date="2015" name="Nature">
        <title>Complex archaea that bridge the gap between prokaryotes and eukaryotes.</title>
        <authorList>
            <person name="Spang A."/>
            <person name="Saw J.H."/>
            <person name="Jorgensen S.L."/>
            <person name="Zaremba-Niedzwiedzka K."/>
            <person name="Martijn J."/>
            <person name="Lind A.E."/>
            <person name="van Eijk R."/>
            <person name="Schleper C."/>
            <person name="Guy L."/>
            <person name="Ettema T.J."/>
        </authorList>
    </citation>
    <scope>NUCLEOTIDE SEQUENCE</scope>
</reference>
<comment type="caution">
    <text evidence="1">The sequence shown here is derived from an EMBL/GenBank/DDBJ whole genome shotgun (WGS) entry which is preliminary data.</text>
</comment>
<sequence>MTVRLEITVPDIVEDSTPQLGGDLDINGFSIVSVSAGNINITPDTTGSIVLDGLSWPQADGSGGQVLRTDGAGQLSFISLSGSQNLFETIAVATQSNVVADTTTDTLTFVAGTNMTITTNASTDTITFDATGGGGDRKLEAVRTSDVTLGVADTTMLSWAMPAGQLATDGDTVDLEIGIVDIVENMEVKLKLGSTTVVSVLTGGLSGNMIIKARLMRTGAATQRGSIESPQGYIFGTGAETLSGALTVSLTSTGPTGSPDAKFGYIKYSSAA</sequence>
<dbReference type="AlphaFoldDB" id="A0A0F9LHG9"/>
<accession>A0A0F9LHG9</accession>